<evidence type="ECO:0000259" key="8">
    <source>
        <dbReference type="PROSITE" id="PS50846"/>
    </source>
</evidence>
<comment type="subcellular location">
    <subcellularLocation>
        <location evidence="1">Membrane</location>
        <topology evidence="1">Peripheral membrane protein</topology>
    </subcellularLocation>
</comment>
<protein>
    <submittedName>
        <fullName evidence="9">Copper chaperone</fullName>
    </submittedName>
</protein>
<dbReference type="Pfam" id="PF00403">
    <property type="entry name" value="HMA"/>
    <property type="match status" value="1"/>
</dbReference>
<keyword evidence="5" id="KW-0636">Prenylation</keyword>
<dbReference type="GO" id="GO:0016020">
    <property type="term" value="C:membrane"/>
    <property type="evidence" value="ECO:0007669"/>
    <property type="project" value="UniProtKB-SubCell"/>
</dbReference>
<dbReference type="Gene3D" id="3.30.70.100">
    <property type="match status" value="1"/>
</dbReference>
<comment type="similarity">
    <text evidence="6">Belongs to the HIPP family.</text>
</comment>
<dbReference type="PROSITE" id="PS50846">
    <property type="entry name" value="HMA_2"/>
    <property type="match status" value="1"/>
</dbReference>
<dbReference type="PANTHER" id="PTHR45811">
    <property type="entry name" value="COPPER TRANSPORT PROTEIN FAMILY-RELATED"/>
    <property type="match status" value="1"/>
</dbReference>
<evidence type="ECO:0000256" key="1">
    <source>
        <dbReference type="ARBA" id="ARBA00004170"/>
    </source>
</evidence>
<feature type="domain" description="HMA" evidence="8">
    <location>
        <begin position="2"/>
        <end position="69"/>
    </location>
</feature>
<reference evidence="10" key="1">
    <citation type="journal article" date="2018" name="Gigascience">
        <title>Genome assembly of the Pink Ipe (Handroanthus impetiginosus, Bignoniaceae), a highly valued, ecologically keystone Neotropical timber forest tree.</title>
        <authorList>
            <person name="Silva-Junior O.B."/>
            <person name="Grattapaglia D."/>
            <person name="Novaes E."/>
            <person name="Collevatti R.G."/>
        </authorList>
    </citation>
    <scope>NUCLEOTIDE SEQUENCE [LARGE SCALE GENOMIC DNA]</scope>
    <source>
        <strain evidence="10">cv. UFG-1</strain>
    </source>
</reference>
<evidence type="ECO:0000256" key="2">
    <source>
        <dbReference type="ARBA" id="ARBA00022481"/>
    </source>
</evidence>
<keyword evidence="4" id="KW-0449">Lipoprotein</keyword>
<proteinExistence type="inferred from homology"/>
<keyword evidence="10" id="KW-1185">Reference proteome</keyword>
<sequence>MSKKVVLKLEVRDEKGKHKAMEVVSSFTGIESLAMDMNEKKLTVTGNVDPVQIVRKLRKCWCTQILSVGPAKEQEKKDDGKKDGKKDDGEKDGKDKEKDPTKELLELYKKYYPHYTQYYCVHSCEENPNACVIF</sequence>
<evidence type="ECO:0000256" key="5">
    <source>
        <dbReference type="ARBA" id="ARBA00023289"/>
    </source>
</evidence>
<dbReference type="InterPro" id="IPR036163">
    <property type="entry name" value="HMA_dom_sf"/>
</dbReference>
<evidence type="ECO:0000313" key="10">
    <source>
        <dbReference type="Proteomes" id="UP000231279"/>
    </source>
</evidence>
<dbReference type="OrthoDB" id="1923658at2759"/>
<organism evidence="9 10">
    <name type="scientific">Handroanthus impetiginosus</name>
    <dbReference type="NCBI Taxonomy" id="429701"/>
    <lineage>
        <taxon>Eukaryota</taxon>
        <taxon>Viridiplantae</taxon>
        <taxon>Streptophyta</taxon>
        <taxon>Embryophyta</taxon>
        <taxon>Tracheophyta</taxon>
        <taxon>Spermatophyta</taxon>
        <taxon>Magnoliopsida</taxon>
        <taxon>eudicotyledons</taxon>
        <taxon>Gunneridae</taxon>
        <taxon>Pentapetalae</taxon>
        <taxon>asterids</taxon>
        <taxon>lamiids</taxon>
        <taxon>Lamiales</taxon>
        <taxon>Bignoniaceae</taxon>
        <taxon>Crescentiina</taxon>
        <taxon>Tabebuia alliance</taxon>
        <taxon>Handroanthus</taxon>
    </lineage>
</organism>
<evidence type="ECO:0000256" key="3">
    <source>
        <dbReference type="ARBA" id="ARBA00022723"/>
    </source>
</evidence>
<dbReference type="GO" id="GO:0046872">
    <property type="term" value="F:metal ion binding"/>
    <property type="evidence" value="ECO:0007669"/>
    <property type="project" value="UniProtKB-KW"/>
</dbReference>
<feature type="region of interest" description="Disordered" evidence="7">
    <location>
        <begin position="70"/>
        <end position="100"/>
    </location>
</feature>
<gene>
    <name evidence="9" type="ORF">CDL12_27652</name>
</gene>
<keyword evidence="2" id="KW-0488">Methylation</keyword>
<comment type="caution">
    <text evidence="9">The sequence shown here is derived from an EMBL/GenBank/DDBJ whole genome shotgun (WGS) entry which is preliminary data.</text>
</comment>
<dbReference type="InterPro" id="IPR006121">
    <property type="entry name" value="HMA_dom"/>
</dbReference>
<evidence type="ECO:0000256" key="4">
    <source>
        <dbReference type="ARBA" id="ARBA00023288"/>
    </source>
</evidence>
<dbReference type="SUPFAM" id="SSF55008">
    <property type="entry name" value="HMA, heavy metal-associated domain"/>
    <property type="match status" value="1"/>
</dbReference>
<evidence type="ECO:0000256" key="7">
    <source>
        <dbReference type="SAM" id="MobiDB-lite"/>
    </source>
</evidence>
<evidence type="ECO:0000256" key="6">
    <source>
        <dbReference type="ARBA" id="ARBA00024045"/>
    </source>
</evidence>
<dbReference type="PANTHER" id="PTHR45811:SF49">
    <property type="entry name" value="OS04G0667600 PROTEIN"/>
    <property type="match status" value="1"/>
</dbReference>
<dbReference type="EMBL" id="NKXS01007328">
    <property type="protein sequence ID" value="PIM99850.1"/>
    <property type="molecule type" value="Genomic_DNA"/>
</dbReference>
<name>A0A2G9G3H6_9LAMI</name>
<dbReference type="AlphaFoldDB" id="A0A2G9G3H6"/>
<evidence type="ECO:0000313" key="9">
    <source>
        <dbReference type="EMBL" id="PIM99850.1"/>
    </source>
</evidence>
<dbReference type="Proteomes" id="UP000231279">
    <property type="component" value="Unassembled WGS sequence"/>
</dbReference>
<dbReference type="InterPro" id="IPR051863">
    <property type="entry name" value="HIPP"/>
</dbReference>
<accession>A0A2G9G3H6</accession>
<feature type="compositionally biased region" description="Basic and acidic residues" evidence="7">
    <location>
        <begin position="72"/>
        <end position="100"/>
    </location>
</feature>
<dbReference type="STRING" id="429701.A0A2G9G3H6"/>
<keyword evidence="3" id="KW-0479">Metal-binding</keyword>
<dbReference type="GO" id="GO:0009626">
    <property type="term" value="P:plant-type hypersensitive response"/>
    <property type="evidence" value="ECO:0007669"/>
    <property type="project" value="UniProtKB-KW"/>
</dbReference>